<dbReference type="STRING" id="134849.SAMN05443668_1011091"/>
<dbReference type="RefSeq" id="WP_073251978.1">
    <property type="nucleotide sequence ID" value="NZ_FRCS01000001.1"/>
</dbReference>
<sequence length="85" mass="8810">MSDHGVLAQLIGGPVGPELVTVLAGLGPVSRRTVDNAGVPEVIPDATDQVLVAQAWQRVSAWVDSRLNDAVLAIAGSRIGPEDED</sequence>
<name>A0A1M7KE09_9ACTN</name>
<evidence type="ECO:0000313" key="2">
    <source>
        <dbReference type="Proteomes" id="UP000184440"/>
    </source>
</evidence>
<gene>
    <name evidence="1" type="ORF">SAMN05443668_1011091</name>
</gene>
<accession>A0A1M7KE09</accession>
<dbReference type="AlphaFoldDB" id="A0A1M7KE09"/>
<dbReference type="EMBL" id="FRCS01000001">
    <property type="protein sequence ID" value="SHM63513.1"/>
    <property type="molecule type" value="Genomic_DNA"/>
</dbReference>
<dbReference type="Proteomes" id="UP000184440">
    <property type="component" value="Unassembled WGS sequence"/>
</dbReference>
<organism evidence="1 2">
    <name type="scientific">Cryptosporangium aurantiacum</name>
    <dbReference type="NCBI Taxonomy" id="134849"/>
    <lineage>
        <taxon>Bacteria</taxon>
        <taxon>Bacillati</taxon>
        <taxon>Actinomycetota</taxon>
        <taxon>Actinomycetes</taxon>
        <taxon>Cryptosporangiales</taxon>
        <taxon>Cryptosporangiaceae</taxon>
        <taxon>Cryptosporangium</taxon>
    </lineage>
</organism>
<dbReference type="OrthoDB" id="3261064at2"/>
<keyword evidence="2" id="KW-1185">Reference proteome</keyword>
<proteinExistence type="predicted"/>
<evidence type="ECO:0000313" key="1">
    <source>
        <dbReference type="EMBL" id="SHM63513.1"/>
    </source>
</evidence>
<reference evidence="1 2" key="1">
    <citation type="submission" date="2016-11" db="EMBL/GenBank/DDBJ databases">
        <authorList>
            <person name="Jaros S."/>
            <person name="Januszkiewicz K."/>
            <person name="Wedrychowicz H."/>
        </authorList>
    </citation>
    <scope>NUCLEOTIDE SEQUENCE [LARGE SCALE GENOMIC DNA]</scope>
    <source>
        <strain evidence="1 2">DSM 46144</strain>
    </source>
</reference>
<protein>
    <submittedName>
        <fullName evidence="1">Uncharacterized protein</fullName>
    </submittedName>
</protein>